<dbReference type="PANTHER" id="PTHR11008:SF32">
    <property type="entry name" value="CIRCADIAN CLOCK-CONTROLLED PROTEIN DAYWAKE-RELATED"/>
    <property type="match status" value="1"/>
</dbReference>
<reference evidence="4" key="1">
    <citation type="journal article" date="2023" name="G3 (Bethesda)">
        <title>Whole genome assemblies of Zophobas morio and Tenebrio molitor.</title>
        <authorList>
            <person name="Kaur S."/>
            <person name="Stinson S.A."/>
            <person name="diCenzo G.C."/>
        </authorList>
    </citation>
    <scope>NUCLEOTIDE SEQUENCE</scope>
    <source>
        <strain evidence="4">QUZm001</strain>
    </source>
</reference>
<evidence type="ECO:0008006" key="6">
    <source>
        <dbReference type="Google" id="ProtNLM"/>
    </source>
</evidence>
<dbReference type="InterPro" id="IPR038606">
    <property type="entry name" value="To_sf"/>
</dbReference>
<protein>
    <recommendedName>
        <fullName evidence="6">Protein takeout</fullName>
    </recommendedName>
</protein>
<keyword evidence="1" id="KW-0732">Signal</keyword>
<dbReference type="Pfam" id="PF06585">
    <property type="entry name" value="JHBP"/>
    <property type="match status" value="1"/>
</dbReference>
<evidence type="ECO:0000256" key="1">
    <source>
        <dbReference type="ARBA" id="ARBA00022729"/>
    </source>
</evidence>
<evidence type="ECO:0000256" key="3">
    <source>
        <dbReference type="ARBA" id="ARBA00060902"/>
    </source>
</evidence>
<sequence>MVSCPRYEEVINRGVNEETGSVCKVEKKLPCDYDHVKLSCKFCYVGSEINGKSKYMSLSYNPFTTVPRRKETYSVMVKSKVPKEDGDKIREKVNRMAVDVRVEKIIADAIEQLETIGLGSMEIVEKVYTSLKNTPGKVGEIALNLTIQPPVHKKQESLNDDSNMNKWLILYTILVSLCSCRQLPYNFKRCDATKPTFNDCLTRAIPEAIRLLKTPMRKLGLPSMHPLVIPAMSISSGPGVTGFEQNYTEFKTWGFTSIGCSQVKLDLEGKNMTMRCFTPQLRIETEYIFNGSMSVMPIYGNGSGTVILDKVRCFHTYDFEEYFKKGRRHFKVVNSSLDVNPGHVTYHFDNLFDGDQFLGDHINLVMNDNWREVYEGIKPLYEEGFTKVFQAIFNRLLERVALGDIFINS</sequence>
<dbReference type="Gene3D" id="3.15.10.30">
    <property type="entry name" value="Haemolymph juvenile hormone binding protein"/>
    <property type="match status" value="1"/>
</dbReference>
<evidence type="ECO:0000256" key="2">
    <source>
        <dbReference type="ARBA" id="ARBA00023108"/>
    </source>
</evidence>
<dbReference type="GO" id="GO:0005615">
    <property type="term" value="C:extracellular space"/>
    <property type="evidence" value="ECO:0007669"/>
    <property type="project" value="TreeGrafter"/>
</dbReference>
<keyword evidence="5" id="KW-1185">Reference proteome</keyword>
<dbReference type="AlphaFoldDB" id="A0AA38MCB5"/>
<dbReference type="SMART" id="SM00700">
    <property type="entry name" value="JHBP"/>
    <property type="match status" value="1"/>
</dbReference>
<comment type="similarity">
    <text evidence="3">Belongs to the TO family.</text>
</comment>
<gene>
    <name evidence="4" type="ORF">Zmor_017269</name>
</gene>
<dbReference type="Proteomes" id="UP001168821">
    <property type="component" value="Unassembled WGS sequence"/>
</dbReference>
<dbReference type="InterPro" id="IPR010562">
    <property type="entry name" value="Haemolymph_juvenile_hormone-bd"/>
</dbReference>
<evidence type="ECO:0000313" key="5">
    <source>
        <dbReference type="Proteomes" id="UP001168821"/>
    </source>
</evidence>
<accession>A0AA38MCB5</accession>
<dbReference type="GO" id="GO:0007623">
    <property type="term" value="P:circadian rhythm"/>
    <property type="evidence" value="ECO:0007669"/>
    <property type="project" value="UniProtKB-ARBA"/>
</dbReference>
<keyword evidence="2" id="KW-0090">Biological rhythms</keyword>
<evidence type="ECO:0000313" key="4">
    <source>
        <dbReference type="EMBL" id="KAJ3651218.1"/>
    </source>
</evidence>
<comment type="caution">
    <text evidence="4">The sequence shown here is derived from an EMBL/GenBank/DDBJ whole genome shotgun (WGS) entry which is preliminary data.</text>
</comment>
<proteinExistence type="inferred from homology"/>
<dbReference type="PANTHER" id="PTHR11008">
    <property type="entry name" value="PROTEIN TAKEOUT-LIKE PROTEIN"/>
    <property type="match status" value="1"/>
</dbReference>
<organism evidence="4 5">
    <name type="scientific">Zophobas morio</name>
    <dbReference type="NCBI Taxonomy" id="2755281"/>
    <lineage>
        <taxon>Eukaryota</taxon>
        <taxon>Metazoa</taxon>
        <taxon>Ecdysozoa</taxon>
        <taxon>Arthropoda</taxon>
        <taxon>Hexapoda</taxon>
        <taxon>Insecta</taxon>
        <taxon>Pterygota</taxon>
        <taxon>Neoptera</taxon>
        <taxon>Endopterygota</taxon>
        <taxon>Coleoptera</taxon>
        <taxon>Polyphaga</taxon>
        <taxon>Cucujiformia</taxon>
        <taxon>Tenebrionidae</taxon>
        <taxon>Zophobas</taxon>
    </lineage>
</organism>
<name>A0AA38MCB5_9CUCU</name>
<dbReference type="FunFam" id="3.15.10.30:FF:000001">
    <property type="entry name" value="Takeout-like protein 1"/>
    <property type="match status" value="1"/>
</dbReference>
<dbReference type="EMBL" id="JALNTZ010000005">
    <property type="protein sequence ID" value="KAJ3651218.1"/>
    <property type="molecule type" value="Genomic_DNA"/>
</dbReference>